<organism evidence="3 4">
    <name type="scientific">Morchella conica CCBAS932</name>
    <dbReference type="NCBI Taxonomy" id="1392247"/>
    <lineage>
        <taxon>Eukaryota</taxon>
        <taxon>Fungi</taxon>
        <taxon>Dikarya</taxon>
        <taxon>Ascomycota</taxon>
        <taxon>Pezizomycotina</taxon>
        <taxon>Pezizomycetes</taxon>
        <taxon>Pezizales</taxon>
        <taxon>Morchellaceae</taxon>
        <taxon>Morchella</taxon>
    </lineage>
</organism>
<feature type="domain" description="Methyltransferase" evidence="2">
    <location>
        <begin position="89"/>
        <end position="184"/>
    </location>
</feature>
<keyword evidence="4" id="KW-1185">Reference proteome</keyword>
<dbReference type="InterPro" id="IPR029063">
    <property type="entry name" value="SAM-dependent_MTases_sf"/>
</dbReference>
<accession>A0A3N4L725</accession>
<dbReference type="GO" id="GO:0008168">
    <property type="term" value="F:methyltransferase activity"/>
    <property type="evidence" value="ECO:0007669"/>
    <property type="project" value="TreeGrafter"/>
</dbReference>
<dbReference type="EMBL" id="ML119105">
    <property type="protein sequence ID" value="RPB17588.1"/>
    <property type="molecule type" value="Genomic_DNA"/>
</dbReference>
<dbReference type="Gene3D" id="3.40.50.150">
    <property type="entry name" value="Vaccinia Virus protein VP39"/>
    <property type="match status" value="1"/>
</dbReference>
<dbReference type="InterPro" id="IPR041698">
    <property type="entry name" value="Methyltransf_25"/>
</dbReference>
<evidence type="ECO:0000313" key="4">
    <source>
        <dbReference type="Proteomes" id="UP000277580"/>
    </source>
</evidence>
<evidence type="ECO:0000259" key="2">
    <source>
        <dbReference type="Pfam" id="PF13649"/>
    </source>
</evidence>
<dbReference type="PANTHER" id="PTHR43591">
    <property type="entry name" value="METHYLTRANSFERASE"/>
    <property type="match status" value="1"/>
</dbReference>
<dbReference type="CDD" id="cd02440">
    <property type="entry name" value="AdoMet_MTases"/>
    <property type="match status" value="1"/>
</dbReference>
<feature type="region of interest" description="Disordered" evidence="1">
    <location>
        <begin position="285"/>
        <end position="335"/>
    </location>
</feature>
<protein>
    <recommendedName>
        <fullName evidence="2">Methyltransferase domain-containing protein</fullName>
    </recommendedName>
</protein>
<dbReference type="PANTHER" id="PTHR43591:SF105">
    <property type="entry name" value="METHYLTRANSFERASE DOMAIN-CONTAINING PROTEIN-RELATED"/>
    <property type="match status" value="1"/>
</dbReference>
<dbReference type="Proteomes" id="UP000277580">
    <property type="component" value="Unassembled WGS sequence"/>
</dbReference>
<feature type="compositionally biased region" description="Basic and acidic residues" evidence="1">
    <location>
        <begin position="289"/>
        <end position="300"/>
    </location>
</feature>
<feature type="region of interest" description="Disordered" evidence="1">
    <location>
        <begin position="1"/>
        <end position="40"/>
    </location>
</feature>
<feature type="compositionally biased region" description="Low complexity" evidence="1">
    <location>
        <begin position="316"/>
        <end position="333"/>
    </location>
</feature>
<reference evidence="3 4" key="1">
    <citation type="journal article" date="2018" name="Nat. Ecol. Evol.">
        <title>Pezizomycetes genomes reveal the molecular basis of ectomycorrhizal truffle lifestyle.</title>
        <authorList>
            <person name="Murat C."/>
            <person name="Payen T."/>
            <person name="Noel B."/>
            <person name="Kuo A."/>
            <person name="Morin E."/>
            <person name="Chen J."/>
            <person name="Kohler A."/>
            <person name="Krizsan K."/>
            <person name="Balestrini R."/>
            <person name="Da Silva C."/>
            <person name="Montanini B."/>
            <person name="Hainaut M."/>
            <person name="Levati E."/>
            <person name="Barry K.W."/>
            <person name="Belfiori B."/>
            <person name="Cichocki N."/>
            <person name="Clum A."/>
            <person name="Dockter R.B."/>
            <person name="Fauchery L."/>
            <person name="Guy J."/>
            <person name="Iotti M."/>
            <person name="Le Tacon F."/>
            <person name="Lindquist E.A."/>
            <person name="Lipzen A."/>
            <person name="Malagnac F."/>
            <person name="Mello A."/>
            <person name="Molinier V."/>
            <person name="Miyauchi S."/>
            <person name="Poulain J."/>
            <person name="Riccioni C."/>
            <person name="Rubini A."/>
            <person name="Sitrit Y."/>
            <person name="Splivallo R."/>
            <person name="Traeger S."/>
            <person name="Wang M."/>
            <person name="Zifcakova L."/>
            <person name="Wipf D."/>
            <person name="Zambonelli A."/>
            <person name="Paolocci F."/>
            <person name="Nowrousian M."/>
            <person name="Ottonello S."/>
            <person name="Baldrian P."/>
            <person name="Spatafora J.W."/>
            <person name="Henrissat B."/>
            <person name="Nagy L.G."/>
            <person name="Aury J.M."/>
            <person name="Wincker P."/>
            <person name="Grigoriev I.V."/>
            <person name="Bonfante P."/>
            <person name="Martin F.M."/>
        </authorList>
    </citation>
    <scope>NUCLEOTIDE SEQUENCE [LARGE SCALE GENOMIC DNA]</scope>
    <source>
        <strain evidence="3 4">CCBAS932</strain>
    </source>
</reference>
<dbReference type="Pfam" id="PF13649">
    <property type="entry name" value="Methyltransf_25"/>
    <property type="match status" value="1"/>
</dbReference>
<evidence type="ECO:0000256" key="1">
    <source>
        <dbReference type="SAM" id="MobiDB-lite"/>
    </source>
</evidence>
<gene>
    <name evidence="3" type="ORF">P167DRAFT_550698</name>
</gene>
<dbReference type="SUPFAM" id="SSF53335">
    <property type="entry name" value="S-adenosyl-L-methionine-dependent methyltransferases"/>
    <property type="match status" value="1"/>
</dbReference>
<dbReference type="STRING" id="1392247.A0A3N4L725"/>
<name>A0A3N4L725_9PEZI</name>
<proteinExistence type="predicted"/>
<sequence length="408" mass="45300">MSTYGSSSSHDHPTSPTSTKKASQVSLPKPPTFASRHGRRFHGDESIPYYLPCDVQELSRQSLFHEVQREVYGGLYCAEFSDNNIPCKVLELCCGTAIWSASVADEFAARGRPDVQFVGLDIVPVHADMKGVNFTFVKHNFQVLPLPFADGEFDYVFGREISMATPISDAKQMTECVRILKPGGTLEIQCSDYSIRSLQRSHITSYTPGSSAYTMVPTTQFASTAENAYIHAWNERITKMLTKNNLSPVPCTLIGPQLLMEEEIVGLQSKRVALPLDEIWWESPNSDSKAPHLTREKRISADAASIESRSGINRKSSQSATRRSSTSSGSLQSPLTASEKAVRNLAKLTFAQLIESLEPVLRETNGIRQDDWDNWYKELMVDFFENGGLTGGECMEFGAWWGVKSKSS</sequence>
<dbReference type="AlphaFoldDB" id="A0A3N4L725"/>
<dbReference type="OrthoDB" id="5538558at2759"/>
<evidence type="ECO:0000313" key="3">
    <source>
        <dbReference type="EMBL" id="RPB17588.1"/>
    </source>
</evidence>
<dbReference type="InParanoid" id="A0A3N4L725"/>